<dbReference type="AlphaFoldDB" id="A0A518GRF0"/>
<dbReference type="KEGG" id="peh:Spb1_31050"/>
<dbReference type="Proteomes" id="UP000315349">
    <property type="component" value="Chromosome"/>
</dbReference>
<gene>
    <name evidence="1" type="ORF">Spb1_31050</name>
</gene>
<organism evidence="1 2">
    <name type="scientific">Planctopirus ephydatiae</name>
    <dbReference type="NCBI Taxonomy" id="2528019"/>
    <lineage>
        <taxon>Bacteria</taxon>
        <taxon>Pseudomonadati</taxon>
        <taxon>Planctomycetota</taxon>
        <taxon>Planctomycetia</taxon>
        <taxon>Planctomycetales</taxon>
        <taxon>Planctomycetaceae</taxon>
        <taxon>Planctopirus</taxon>
    </lineage>
</organism>
<keyword evidence="2" id="KW-1185">Reference proteome</keyword>
<accession>A0A518GRF0</accession>
<sequence>MHLICTSGKNSRVPANLRNASEFRNENGELIRGSLWEELQKGGNFTRISQ</sequence>
<protein>
    <submittedName>
        <fullName evidence="1">Uncharacterized protein</fullName>
    </submittedName>
</protein>
<reference evidence="1 2" key="1">
    <citation type="submission" date="2019-02" db="EMBL/GenBank/DDBJ databases">
        <title>Deep-cultivation of Planctomycetes and their phenomic and genomic characterization uncovers novel biology.</title>
        <authorList>
            <person name="Wiegand S."/>
            <person name="Jogler M."/>
            <person name="Boedeker C."/>
            <person name="Pinto D."/>
            <person name="Vollmers J."/>
            <person name="Rivas-Marin E."/>
            <person name="Kohn T."/>
            <person name="Peeters S.H."/>
            <person name="Heuer A."/>
            <person name="Rast P."/>
            <person name="Oberbeckmann S."/>
            <person name="Bunk B."/>
            <person name="Jeske O."/>
            <person name="Meyerdierks A."/>
            <person name="Storesund J.E."/>
            <person name="Kallscheuer N."/>
            <person name="Luecker S."/>
            <person name="Lage O.M."/>
            <person name="Pohl T."/>
            <person name="Merkel B.J."/>
            <person name="Hornburger P."/>
            <person name="Mueller R.-W."/>
            <person name="Bruemmer F."/>
            <person name="Labrenz M."/>
            <person name="Spormann A.M."/>
            <person name="Op den Camp H."/>
            <person name="Overmann J."/>
            <person name="Amann R."/>
            <person name="Jetten M.S.M."/>
            <person name="Mascher T."/>
            <person name="Medema M.H."/>
            <person name="Devos D.P."/>
            <person name="Kaster A.-K."/>
            <person name="Ovreas L."/>
            <person name="Rohde M."/>
            <person name="Galperin M.Y."/>
            <person name="Jogler C."/>
        </authorList>
    </citation>
    <scope>NUCLEOTIDE SEQUENCE [LARGE SCALE GENOMIC DNA]</scope>
    <source>
        <strain evidence="1 2">Spb1</strain>
    </source>
</reference>
<evidence type="ECO:0000313" key="1">
    <source>
        <dbReference type="EMBL" id="QDV31167.1"/>
    </source>
</evidence>
<evidence type="ECO:0000313" key="2">
    <source>
        <dbReference type="Proteomes" id="UP000315349"/>
    </source>
</evidence>
<name>A0A518GRF0_9PLAN</name>
<proteinExistence type="predicted"/>
<dbReference type="EMBL" id="CP036299">
    <property type="protein sequence ID" value="QDV31167.1"/>
    <property type="molecule type" value="Genomic_DNA"/>
</dbReference>